<dbReference type="AlphaFoldDB" id="M7XAF3"/>
<protein>
    <submittedName>
        <fullName evidence="1">Uncharacterized protein</fullName>
    </submittedName>
</protein>
<dbReference type="eggNOG" id="ENOG5033TUU">
    <property type="taxonomic scope" value="Bacteria"/>
</dbReference>
<comment type="caution">
    <text evidence="1">The sequence shown here is derived from an EMBL/GenBank/DDBJ whole genome shotgun (WGS) entry which is preliminary data.</text>
</comment>
<organism evidence="1 2">
    <name type="scientific">Mariniradius saccharolyticus AK6</name>
    <dbReference type="NCBI Taxonomy" id="1239962"/>
    <lineage>
        <taxon>Bacteria</taxon>
        <taxon>Pseudomonadati</taxon>
        <taxon>Bacteroidota</taxon>
        <taxon>Cytophagia</taxon>
        <taxon>Cytophagales</taxon>
        <taxon>Cyclobacteriaceae</taxon>
        <taxon>Mariniradius</taxon>
    </lineage>
</organism>
<evidence type="ECO:0000313" key="2">
    <source>
        <dbReference type="Proteomes" id="UP000010953"/>
    </source>
</evidence>
<name>M7XAF3_9BACT</name>
<dbReference type="InParanoid" id="M7XAF3"/>
<reference evidence="1" key="1">
    <citation type="submission" date="2013-01" db="EMBL/GenBank/DDBJ databases">
        <title>Genome assembly of Mariniradius saccharolyticus AK6.</title>
        <authorList>
            <person name="Vaidya B."/>
            <person name="Khatri I."/>
            <person name="Tanuku N.R.S."/>
            <person name="Subramanian S."/>
            <person name="Pinnaka A."/>
        </authorList>
    </citation>
    <scope>NUCLEOTIDE SEQUENCE [LARGE SCALE GENOMIC DNA]</scope>
    <source>
        <strain evidence="1">AK6</strain>
    </source>
</reference>
<evidence type="ECO:0000313" key="1">
    <source>
        <dbReference type="EMBL" id="EMS31859.1"/>
    </source>
</evidence>
<sequence length="210" mass="23019">MKSMHPYRLKGKILTVIAVMMLQTHGWCLAQRITFSTWTGSDEINITSPQGVLPALDFSQKKRVILPNSEAVSIDLNDNLAVIFELEAPEGYDLTVEVSAPIAFTLLDNPSETIPFQMRMAYNNQSPIDPVSGKLQAVEMPIGFNSITFPVSRNSSGLPAAPPSPEYGGFTRPKTKAFVYFYGSLGPIGNVPTGRYEAEININVSFTTND</sequence>
<dbReference type="EMBL" id="AMZY02000017">
    <property type="protein sequence ID" value="EMS31859.1"/>
    <property type="molecule type" value="Genomic_DNA"/>
</dbReference>
<proteinExistence type="predicted"/>
<dbReference type="STRING" id="1239962.C943_01818"/>
<gene>
    <name evidence="1" type="ORF">C943_01818</name>
</gene>
<keyword evidence="2" id="KW-1185">Reference proteome</keyword>
<dbReference type="Proteomes" id="UP000010953">
    <property type="component" value="Unassembled WGS sequence"/>
</dbReference>
<accession>M7XAF3</accession>